<feature type="transmembrane region" description="Helical" evidence="1">
    <location>
        <begin position="104"/>
        <end position="127"/>
    </location>
</feature>
<evidence type="ECO:0000256" key="1">
    <source>
        <dbReference type="SAM" id="Phobius"/>
    </source>
</evidence>
<name>A0A255G4A2_9ACTN</name>
<proteinExistence type="predicted"/>
<dbReference type="InterPro" id="IPR006938">
    <property type="entry name" value="DUF624"/>
</dbReference>
<protein>
    <recommendedName>
        <fullName evidence="4">DUF624 domain-containing protein</fullName>
    </recommendedName>
</protein>
<keyword evidence="3" id="KW-1185">Reference proteome</keyword>
<dbReference type="RefSeq" id="WP_094406381.1">
    <property type="nucleotide sequence ID" value="NZ_NMVO01000016.1"/>
</dbReference>
<organism evidence="2 3">
    <name type="scientific">Enemella evansiae</name>
    <dbReference type="NCBI Taxonomy" id="2016499"/>
    <lineage>
        <taxon>Bacteria</taxon>
        <taxon>Bacillati</taxon>
        <taxon>Actinomycetota</taxon>
        <taxon>Actinomycetes</taxon>
        <taxon>Propionibacteriales</taxon>
        <taxon>Propionibacteriaceae</taxon>
        <taxon>Enemella</taxon>
    </lineage>
</organism>
<keyword evidence="1" id="KW-1133">Transmembrane helix</keyword>
<evidence type="ECO:0000313" key="2">
    <source>
        <dbReference type="EMBL" id="OYO10740.1"/>
    </source>
</evidence>
<sequence>MSRSSTSTPPRILPELGQGAYESIFGHVYAFLAVNLMLAVANLPLLLFAFAAVDPTTAWPIAAVLALTAAPSITGAMGVFQALKHGSTTPVRDFWQSWARHLTRATVIGIATLAVVGICVADLRFLAGSAAGALTTPLFCVIALTALATGFTALVVAALHPGLGLRQLVLMALYLSVRYWPVALVNIVCLAAVSAAVLAQPVIGALLAPSILLFVAWSNTHFVLVRTARRSAVDPGGQPSTASSREPYQT</sequence>
<comment type="caution">
    <text evidence="2">The sequence shown here is derived from an EMBL/GenBank/DDBJ whole genome shotgun (WGS) entry which is preliminary data.</text>
</comment>
<dbReference type="Pfam" id="PF04854">
    <property type="entry name" value="DUF624"/>
    <property type="match status" value="1"/>
</dbReference>
<gene>
    <name evidence="2" type="ORF">CGZ94_17360</name>
</gene>
<feature type="transmembrane region" description="Helical" evidence="1">
    <location>
        <begin position="59"/>
        <end position="83"/>
    </location>
</feature>
<dbReference type="EMBL" id="NMVO01000016">
    <property type="protein sequence ID" value="OYO10740.1"/>
    <property type="molecule type" value="Genomic_DNA"/>
</dbReference>
<reference evidence="2 3" key="1">
    <citation type="submission" date="2017-07" db="EMBL/GenBank/DDBJ databases">
        <title>Draft whole genome sequences of clinical Proprionibacteriaceae strains.</title>
        <authorList>
            <person name="Bernier A.-M."/>
            <person name="Bernard K."/>
            <person name="Domingo M.-C."/>
        </authorList>
    </citation>
    <scope>NUCLEOTIDE SEQUENCE [LARGE SCALE GENOMIC DNA]</scope>
    <source>
        <strain evidence="2 3">NML 030167</strain>
    </source>
</reference>
<dbReference type="AlphaFoldDB" id="A0A255G4A2"/>
<accession>A0A255G4A2</accession>
<evidence type="ECO:0000313" key="3">
    <source>
        <dbReference type="Proteomes" id="UP000215896"/>
    </source>
</evidence>
<evidence type="ECO:0008006" key="4">
    <source>
        <dbReference type="Google" id="ProtNLM"/>
    </source>
</evidence>
<keyword evidence="1" id="KW-0472">Membrane</keyword>
<feature type="transmembrane region" description="Helical" evidence="1">
    <location>
        <begin position="133"/>
        <end position="159"/>
    </location>
</feature>
<feature type="transmembrane region" description="Helical" evidence="1">
    <location>
        <begin position="205"/>
        <end position="225"/>
    </location>
</feature>
<feature type="transmembrane region" description="Helical" evidence="1">
    <location>
        <begin position="179"/>
        <end position="199"/>
    </location>
</feature>
<dbReference type="Proteomes" id="UP000215896">
    <property type="component" value="Unassembled WGS sequence"/>
</dbReference>
<feature type="transmembrane region" description="Helical" evidence="1">
    <location>
        <begin position="28"/>
        <end position="53"/>
    </location>
</feature>
<keyword evidence="1" id="KW-0812">Transmembrane</keyword>